<reference evidence="1" key="1">
    <citation type="submission" date="2006-05" db="EMBL/GenBank/DDBJ databases">
        <title>Annotation of the draft genome assembly of Desulfuromonas acetoxidans DSM 684.</title>
        <authorList>
            <consortium name="US DOE Joint Genome Institute (JGI-ORNL)"/>
            <person name="Larimer F."/>
            <person name="Land M."/>
            <person name="Hauser L."/>
        </authorList>
    </citation>
    <scope>NUCLEOTIDE SEQUENCE [LARGE SCALE GENOMIC DNA]</scope>
    <source>
        <strain evidence="1">DSM 684</strain>
    </source>
</reference>
<keyword evidence="2" id="KW-1185">Reference proteome</keyword>
<dbReference type="Proteomes" id="UP000005695">
    <property type="component" value="Unassembled WGS sequence"/>
</dbReference>
<dbReference type="AlphaFoldDB" id="Q1JWN7"/>
<evidence type="ECO:0000313" key="2">
    <source>
        <dbReference type="Proteomes" id="UP000005695"/>
    </source>
</evidence>
<sequence>MNNILKNKYASIFFCQQYRLCTFEEPMEFLQNKQDEIVEGLVHFFNARIEEKPHETLRQVESELKTLYIRFDNDWTGRGVVGDATLTATISGLEGVRAECLRRLETRNSADGDEQ</sequence>
<protein>
    <submittedName>
        <fullName evidence="1">Uncharacterized protein</fullName>
    </submittedName>
</protein>
<accession>Q1JWN7</accession>
<gene>
    <name evidence="1" type="ORF">Dace_0605</name>
</gene>
<proteinExistence type="predicted"/>
<reference evidence="1" key="2">
    <citation type="submission" date="2006-05" db="EMBL/GenBank/DDBJ databases">
        <title>Sequencing of the draft genome and assembly of Desulfuromonas acetoxidans DSM 684.</title>
        <authorList>
            <consortium name="US DOE Joint Genome Institute (JGI-PGF)"/>
            <person name="Copeland A."/>
            <person name="Lucas S."/>
            <person name="Lapidus A."/>
            <person name="Barry K."/>
            <person name="Detter J.C."/>
            <person name="Glavina del Rio T."/>
            <person name="Hammon N."/>
            <person name="Israni S."/>
            <person name="Dalin E."/>
            <person name="Tice H."/>
            <person name="Bruce D."/>
            <person name="Pitluck S."/>
            <person name="Richardson P."/>
        </authorList>
    </citation>
    <scope>NUCLEOTIDE SEQUENCE [LARGE SCALE GENOMIC DNA]</scope>
    <source>
        <strain evidence="1">DSM 684</strain>
    </source>
</reference>
<name>Q1JWN7_DESA6</name>
<dbReference type="EMBL" id="AAEW02000020">
    <property type="protein sequence ID" value="EAT14642.1"/>
    <property type="molecule type" value="Genomic_DNA"/>
</dbReference>
<comment type="caution">
    <text evidence="1">The sequence shown here is derived from an EMBL/GenBank/DDBJ whole genome shotgun (WGS) entry which is preliminary data.</text>
</comment>
<organism evidence="1 2">
    <name type="scientific">Desulfuromonas acetoxidans (strain DSM 684 / 11070)</name>
    <dbReference type="NCBI Taxonomy" id="281689"/>
    <lineage>
        <taxon>Bacteria</taxon>
        <taxon>Pseudomonadati</taxon>
        <taxon>Thermodesulfobacteriota</taxon>
        <taxon>Desulfuromonadia</taxon>
        <taxon>Desulfuromonadales</taxon>
        <taxon>Desulfuromonadaceae</taxon>
        <taxon>Desulfuromonas</taxon>
    </lineage>
</organism>
<evidence type="ECO:0000313" key="1">
    <source>
        <dbReference type="EMBL" id="EAT14642.1"/>
    </source>
</evidence>